<evidence type="ECO:0000313" key="3">
    <source>
        <dbReference type="Proteomes" id="UP001594351"/>
    </source>
</evidence>
<dbReference type="EMBL" id="JBHPBY010000209">
    <property type="protein sequence ID" value="MFC1851628.1"/>
    <property type="molecule type" value="Genomic_DNA"/>
</dbReference>
<evidence type="ECO:0000313" key="2">
    <source>
        <dbReference type="EMBL" id="MFC1851628.1"/>
    </source>
</evidence>
<name>A0ABV6YZK7_UNCC1</name>
<dbReference type="SUPFAM" id="SSF53850">
    <property type="entry name" value="Periplasmic binding protein-like II"/>
    <property type="match status" value="1"/>
</dbReference>
<dbReference type="Proteomes" id="UP001594351">
    <property type="component" value="Unassembled WGS sequence"/>
</dbReference>
<sequence>MSKINIIIIMLVIIAIICGSITYKKWNYTTPLDKITILSGPVGGNYYQEALKLKSKLKDHFLVTVVPTNGSLDNLMRLTADQGDIALYQNLGRPGTNFDLIAVLYPEIVYVVSSKKISSLWQVPANARVFVGAENSGTQVRAMEILQQYRIVEQVQRISDIKYSGLKGAFLRGELDVAFLVLGGQNTIMTDLLSTKVVHLLDIDLREGLSRITPANHVDVIPANIFTSGQPAHDVFTISNNATIIARKSLPNDVVAMLITTFQKLDLMKEKQTQEEKYDFPHHPVLLDLQQDRWPTTLHWEKLYRTKAWFVATVLFSLATILLFTFRQSVKESMDQIFFINGYRSRLREVQEQFQTDPDPMKILEDAQSLSDEITRDVQSGIVDKTVQLSFIHNEILQLMAKLIKRGAIDLPKIKITENNLE</sequence>
<accession>A0ABV6YZK7</accession>
<feature type="transmembrane region" description="Helical" evidence="1">
    <location>
        <begin position="308"/>
        <end position="326"/>
    </location>
</feature>
<feature type="transmembrane region" description="Helical" evidence="1">
    <location>
        <begin position="6"/>
        <end position="23"/>
    </location>
</feature>
<dbReference type="Pfam" id="PF16868">
    <property type="entry name" value="NMT1_3"/>
    <property type="match status" value="1"/>
</dbReference>
<protein>
    <submittedName>
        <fullName evidence="2">TAXI family TRAP transporter solute-binding subunit</fullName>
    </submittedName>
</protein>
<reference evidence="2 3" key="1">
    <citation type="submission" date="2024-09" db="EMBL/GenBank/DDBJ databases">
        <title>Laminarin stimulates single cell rates of sulfate reduction while oxygen inhibits transcriptomic activity in coastal marine sediment.</title>
        <authorList>
            <person name="Lindsay M."/>
            <person name="Orcutt B."/>
            <person name="Emerson D."/>
            <person name="Stepanauskas R."/>
            <person name="D'Angelo T."/>
        </authorList>
    </citation>
    <scope>NUCLEOTIDE SEQUENCE [LARGE SCALE GENOMIC DNA]</scope>
    <source>
        <strain evidence="2">SAG AM-311-K15</strain>
    </source>
</reference>
<keyword evidence="1" id="KW-0812">Transmembrane</keyword>
<keyword evidence="1" id="KW-0472">Membrane</keyword>
<proteinExistence type="predicted"/>
<keyword evidence="1" id="KW-1133">Transmembrane helix</keyword>
<dbReference type="Gene3D" id="3.40.190.10">
    <property type="entry name" value="Periplasmic binding protein-like II"/>
    <property type="match status" value="2"/>
</dbReference>
<keyword evidence="3" id="KW-1185">Reference proteome</keyword>
<dbReference type="PANTHER" id="PTHR42941:SF1">
    <property type="entry name" value="SLL1037 PROTEIN"/>
    <property type="match status" value="1"/>
</dbReference>
<comment type="caution">
    <text evidence="2">The sequence shown here is derived from an EMBL/GenBank/DDBJ whole genome shotgun (WGS) entry which is preliminary data.</text>
</comment>
<dbReference type="InterPro" id="IPR011852">
    <property type="entry name" value="TRAP_TAXI"/>
</dbReference>
<dbReference type="PANTHER" id="PTHR42941">
    <property type="entry name" value="SLL1037 PROTEIN"/>
    <property type="match status" value="1"/>
</dbReference>
<organism evidence="2 3">
    <name type="scientific">candidate division CSSED10-310 bacterium</name>
    <dbReference type="NCBI Taxonomy" id="2855610"/>
    <lineage>
        <taxon>Bacteria</taxon>
        <taxon>Bacteria division CSSED10-310</taxon>
    </lineage>
</organism>
<evidence type="ECO:0000256" key="1">
    <source>
        <dbReference type="SAM" id="Phobius"/>
    </source>
</evidence>
<gene>
    <name evidence="2" type="ORF">ACFL27_15670</name>
</gene>